<sequence length="65" mass="7077">RTNWLVQHRRHVGLGGGGLDAFHVPHISLSLISAPPLGCFEGGVQSASRISPQLLLVRIQIRTKK</sequence>
<evidence type="ECO:0000313" key="1">
    <source>
        <dbReference type="EMBL" id="CAF93879.1"/>
    </source>
</evidence>
<dbReference type="KEGG" id="tng:GSTEN00009731G001"/>
<accession>Q4SZQ3</accession>
<protein>
    <submittedName>
        <fullName evidence="1">(spotted green pufferfish) hypothetical protein</fullName>
    </submittedName>
</protein>
<proteinExistence type="predicted"/>
<gene>
    <name evidence="1" type="ORF">GSTENG00009731001</name>
</gene>
<reference evidence="1" key="1">
    <citation type="journal article" date="2004" name="Nature">
        <title>Genome duplication in the teleost fish Tetraodon nigroviridis reveals the early vertebrate proto-karyotype.</title>
        <authorList>
            <person name="Jaillon O."/>
            <person name="Aury J.-M."/>
            <person name="Brunet F."/>
            <person name="Petit J.-L."/>
            <person name="Stange-Thomann N."/>
            <person name="Mauceli E."/>
            <person name="Bouneau L."/>
            <person name="Fischer C."/>
            <person name="Ozouf-Costaz C."/>
            <person name="Bernot A."/>
            <person name="Nicaud S."/>
            <person name="Jaffe D."/>
            <person name="Fisher S."/>
            <person name="Lutfalla G."/>
            <person name="Dossat C."/>
            <person name="Segurens B."/>
            <person name="Dasilva C."/>
            <person name="Salanoubat M."/>
            <person name="Levy M."/>
            <person name="Boudet N."/>
            <person name="Castellano S."/>
            <person name="Anthouard V."/>
            <person name="Jubin C."/>
            <person name="Castelli V."/>
            <person name="Katinka M."/>
            <person name="Vacherie B."/>
            <person name="Biemont C."/>
            <person name="Skalli Z."/>
            <person name="Cattolico L."/>
            <person name="Poulain J."/>
            <person name="De Berardinis V."/>
            <person name="Cruaud C."/>
            <person name="Duprat S."/>
            <person name="Brottier P."/>
            <person name="Coutanceau J.-P."/>
            <person name="Gouzy J."/>
            <person name="Parra G."/>
            <person name="Lardier G."/>
            <person name="Chapple C."/>
            <person name="McKernan K.J."/>
            <person name="McEwan P."/>
            <person name="Bosak S."/>
            <person name="Kellis M."/>
            <person name="Volff J.-N."/>
            <person name="Guigo R."/>
            <person name="Zody M.C."/>
            <person name="Mesirov J."/>
            <person name="Lindblad-Toh K."/>
            <person name="Birren B."/>
            <person name="Nusbaum C."/>
            <person name="Kahn D."/>
            <person name="Robinson-Rechavi M."/>
            <person name="Laudet V."/>
            <person name="Schachter V."/>
            <person name="Quetier F."/>
            <person name="Saurin W."/>
            <person name="Scarpelli C."/>
            <person name="Wincker P."/>
            <person name="Lander E.S."/>
            <person name="Weissenbach J."/>
            <person name="Roest Crollius H."/>
        </authorList>
    </citation>
    <scope>NUCLEOTIDE SEQUENCE [LARGE SCALE GENOMIC DNA]</scope>
</reference>
<name>Q4SZQ3_TETNG</name>
<feature type="non-terminal residue" evidence="1">
    <location>
        <position position="1"/>
    </location>
</feature>
<reference evidence="1" key="2">
    <citation type="submission" date="2004-02" db="EMBL/GenBank/DDBJ databases">
        <authorList>
            <consortium name="Genoscope"/>
            <consortium name="Whitehead Institute Centre for Genome Research"/>
        </authorList>
    </citation>
    <scope>NUCLEOTIDE SEQUENCE</scope>
</reference>
<dbReference type="AlphaFoldDB" id="Q4SZQ3"/>
<dbReference type="EMBL" id="CAAE01011545">
    <property type="protein sequence ID" value="CAF93879.1"/>
    <property type="molecule type" value="Genomic_DNA"/>
</dbReference>
<comment type="caution">
    <text evidence="1">The sequence shown here is derived from an EMBL/GenBank/DDBJ whole genome shotgun (WGS) entry which is preliminary data.</text>
</comment>
<organism evidence="1">
    <name type="scientific">Tetraodon nigroviridis</name>
    <name type="common">Spotted green pufferfish</name>
    <name type="synonym">Chelonodon nigroviridis</name>
    <dbReference type="NCBI Taxonomy" id="99883"/>
    <lineage>
        <taxon>Eukaryota</taxon>
        <taxon>Metazoa</taxon>
        <taxon>Chordata</taxon>
        <taxon>Craniata</taxon>
        <taxon>Vertebrata</taxon>
        <taxon>Euteleostomi</taxon>
        <taxon>Actinopterygii</taxon>
        <taxon>Neopterygii</taxon>
        <taxon>Teleostei</taxon>
        <taxon>Neoteleostei</taxon>
        <taxon>Acanthomorphata</taxon>
        <taxon>Eupercaria</taxon>
        <taxon>Tetraodontiformes</taxon>
        <taxon>Tetradontoidea</taxon>
        <taxon>Tetraodontidae</taxon>
        <taxon>Tetraodon</taxon>
    </lineage>
</organism>